<gene>
    <name evidence="3" type="ORF">QO011_002265</name>
</gene>
<dbReference type="InterPro" id="IPR043128">
    <property type="entry name" value="Rev_trsase/Diguanyl_cyclase"/>
</dbReference>
<dbReference type="PANTHER" id="PTHR44757:SF2">
    <property type="entry name" value="BIOFILM ARCHITECTURE MAINTENANCE PROTEIN MBAA"/>
    <property type="match status" value="1"/>
</dbReference>
<evidence type="ECO:0000313" key="3">
    <source>
        <dbReference type="EMBL" id="MDQ0469254.1"/>
    </source>
</evidence>
<dbReference type="Pfam" id="PF00563">
    <property type="entry name" value="EAL"/>
    <property type="match status" value="1"/>
</dbReference>
<dbReference type="SMART" id="SM00267">
    <property type="entry name" value="GGDEF"/>
    <property type="match status" value="1"/>
</dbReference>
<dbReference type="CDD" id="cd01949">
    <property type="entry name" value="GGDEF"/>
    <property type="match status" value="1"/>
</dbReference>
<dbReference type="Gene3D" id="3.30.70.270">
    <property type="match status" value="1"/>
</dbReference>
<dbReference type="Proteomes" id="UP001242480">
    <property type="component" value="Unassembled WGS sequence"/>
</dbReference>
<dbReference type="InterPro" id="IPR052155">
    <property type="entry name" value="Biofilm_reg_signaling"/>
</dbReference>
<dbReference type="InterPro" id="IPR035919">
    <property type="entry name" value="EAL_sf"/>
</dbReference>
<protein>
    <submittedName>
        <fullName evidence="3">Diguanylate cyclase (GGDEF)-like protein</fullName>
    </submittedName>
</protein>
<dbReference type="InterPro" id="IPR000014">
    <property type="entry name" value="PAS"/>
</dbReference>
<dbReference type="RefSeq" id="WP_307271706.1">
    <property type="nucleotide sequence ID" value="NZ_JAUSVX010000003.1"/>
</dbReference>
<dbReference type="InterPro" id="IPR035965">
    <property type="entry name" value="PAS-like_dom_sf"/>
</dbReference>
<accession>A0ABU0J4R2</accession>
<dbReference type="Gene3D" id="3.20.20.450">
    <property type="entry name" value="EAL domain"/>
    <property type="match status" value="1"/>
</dbReference>
<name>A0ABU0J4R2_9HYPH</name>
<reference evidence="3 4" key="1">
    <citation type="submission" date="2023-07" db="EMBL/GenBank/DDBJ databases">
        <title>Genomic Encyclopedia of Type Strains, Phase IV (KMG-IV): sequencing the most valuable type-strain genomes for metagenomic binning, comparative biology and taxonomic classification.</title>
        <authorList>
            <person name="Goeker M."/>
        </authorList>
    </citation>
    <scope>NUCLEOTIDE SEQUENCE [LARGE SCALE GENOMIC DNA]</scope>
    <source>
        <strain evidence="3 4">DSM 19619</strain>
    </source>
</reference>
<dbReference type="NCBIfam" id="TIGR00254">
    <property type="entry name" value="GGDEF"/>
    <property type="match status" value="1"/>
</dbReference>
<feature type="domain" description="GGDEF" evidence="2">
    <location>
        <begin position="434"/>
        <end position="567"/>
    </location>
</feature>
<keyword evidence="4" id="KW-1185">Reference proteome</keyword>
<dbReference type="Pfam" id="PF00990">
    <property type="entry name" value="GGDEF"/>
    <property type="match status" value="1"/>
</dbReference>
<dbReference type="SMART" id="SM00091">
    <property type="entry name" value="PAS"/>
    <property type="match status" value="2"/>
</dbReference>
<feature type="domain" description="EAL" evidence="1">
    <location>
        <begin position="576"/>
        <end position="826"/>
    </location>
</feature>
<dbReference type="SUPFAM" id="SSF141868">
    <property type="entry name" value="EAL domain-like"/>
    <property type="match status" value="1"/>
</dbReference>
<organism evidence="3 4">
    <name type="scientific">Labrys wisconsinensis</name>
    <dbReference type="NCBI Taxonomy" id="425677"/>
    <lineage>
        <taxon>Bacteria</taxon>
        <taxon>Pseudomonadati</taxon>
        <taxon>Pseudomonadota</taxon>
        <taxon>Alphaproteobacteria</taxon>
        <taxon>Hyphomicrobiales</taxon>
        <taxon>Xanthobacteraceae</taxon>
        <taxon>Labrys</taxon>
    </lineage>
</organism>
<sequence length="830" mass="90530">MQPADGATGPGVALADLRGAASVRNPHALQALRRALAAGRPFALAILRAGGLATASRLAALDPALVLVLPRALAHRDLPPSQMNRLFFAEPGTEAEARLLRRLLARTSAESAFDEARRLLEASNRALLAANREFRRQNARLLAQESQLSAQAELFQATLDNLRQGLILIDGDRRVRMINRRIHAVTGLAEGAVVVGMSGEDILMRAFEAGLHRDTDPATVLAQWQERLAGGRAGAFQRDLPDGRIVTIAYAPMHDGGWLFTCEDTTGRVLAERALAEQNRRFDAAIVHMPYGVCLFDEARRMILCNPTYAGMYDLPLEMTLPGTPLAEILQYRVRIGNAPVDLEHYVRLTAELTAAGRNAAFQVPLVDGRTVQIRHAVIGGGGYVATHEDITETLRAEAQIRYLASHDALTGLPNRMRLRERMEEALGRVQHGGRLAVLCLDLDRFKAVNDTLGHSAGDRLLQEATERVKACLGQHDTVARLGGDEFVVLTPEVETPQQAGALGRRIIEAVSAPYDLDGDQAVIGASVGIAFAPDDGMTAELLLRNADMALYRAKSDGRNICRFFERAMDARVTERRQLELDLRKALAAQEFEVYYQPVVDARSEAITACEALLRWHHPERGMVPPAEFIPLAEEFGLIVPLGTWVLRTACAQATTWPDGIKVAVNLSAAQFKSRTLAHTVVAVLAETGLAPNRLELEITESVLLADSEATLAILHHLRSLGVRIAMDDFGTGYSSLSYLRAFPFDRIKIDRSFVRELGEAEGCLAIVKAVAMLGASLGMATTAEGVETEAQMHKVREQGCTEAQGYYVSPPRPAHIIAELLRPRIAVEA</sequence>
<dbReference type="InterPro" id="IPR000160">
    <property type="entry name" value="GGDEF_dom"/>
</dbReference>
<dbReference type="PANTHER" id="PTHR44757">
    <property type="entry name" value="DIGUANYLATE CYCLASE DGCP"/>
    <property type="match status" value="1"/>
</dbReference>
<dbReference type="CDD" id="cd01948">
    <property type="entry name" value="EAL"/>
    <property type="match status" value="1"/>
</dbReference>
<dbReference type="SUPFAM" id="SSF55785">
    <property type="entry name" value="PYP-like sensor domain (PAS domain)"/>
    <property type="match status" value="2"/>
</dbReference>
<proteinExistence type="predicted"/>
<evidence type="ECO:0000259" key="2">
    <source>
        <dbReference type="PROSITE" id="PS50887"/>
    </source>
</evidence>
<dbReference type="InterPro" id="IPR029787">
    <property type="entry name" value="Nucleotide_cyclase"/>
</dbReference>
<dbReference type="Gene3D" id="3.30.450.20">
    <property type="entry name" value="PAS domain"/>
    <property type="match status" value="2"/>
</dbReference>
<evidence type="ECO:0000313" key="4">
    <source>
        <dbReference type="Proteomes" id="UP001242480"/>
    </source>
</evidence>
<dbReference type="SUPFAM" id="SSF55073">
    <property type="entry name" value="Nucleotide cyclase"/>
    <property type="match status" value="1"/>
</dbReference>
<comment type="caution">
    <text evidence="3">The sequence shown here is derived from an EMBL/GenBank/DDBJ whole genome shotgun (WGS) entry which is preliminary data.</text>
</comment>
<evidence type="ECO:0000259" key="1">
    <source>
        <dbReference type="PROSITE" id="PS50883"/>
    </source>
</evidence>
<dbReference type="Pfam" id="PF12860">
    <property type="entry name" value="PAS_7"/>
    <property type="match status" value="2"/>
</dbReference>
<dbReference type="EMBL" id="JAUSVX010000003">
    <property type="protein sequence ID" value="MDQ0469254.1"/>
    <property type="molecule type" value="Genomic_DNA"/>
</dbReference>
<dbReference type="PROSITE" id="PS50883">
    <property type="entry name" value="EAL"/>
    <property type="match status" value="1"/>
</dbReference>
<dbReference type="InterPro" id="IPR001633">
    <property type="entry name" value="EAL_dom"/>
</dbReference>
<dbReference type="PROSITE" id="PS50887">
    <property type="entry name" value="GGDEF"/>
    <property type="match status" value="1"/>
</dbReference>
<dbReference type="SMART" id="SM00052">
    <property type="entry name" value="EAL"/>
    <property type="match status" value="1"/>
</dbReference>